<evidence type="ECO:0000313" key="3">
    <source>
        <dbReference type="EMBL" id="PHN97100.1"/>
    </source>
</evidence>
<dbReference type="InterPro" id="IPR053147">
    <property type="entry name" value="Hsp_HslJ-like"/>
</dbReference>
<dbReference type="Gene3D" id="2.40.128.270">
    <property type="match status" value="1"/>
</dbReference>
<accession>A0A2G1BSR7</accession>
<feature type="domain" description="DUF306" evidence="1">
    <location>
        <begin position="161"/>
        <end position="266"/>
    </location>
</feature>
<reference evidence="3 4" key="1">
    <citation type="journal article" date="2016" name="Nat. Commun.">
        <title>Microbial interactions lead to rapid micro-scale successions on model marine particles.</title>
        <authorList>
            <person name="Datta M.S."/>
            <person name="Sliwerska E."/>
            <person name="Gore J."/>
            <person name="Polz M.F."/>
            <person name="Cordero O.X."/>
        </authorList>
    </citation>
    <scope>NUCLEOTIDE SEQUENCE [LARGE SCALE GENOMIC DNA]</scope>
    <source>
        <strain evidence="3 4">4G03</strain>
    </source>
</reference>
<name>A0A2G1BSR7_9FLAO</name>
<comment type="caution">
    <text evidence="3">The sequence shown here is derived from an EMBL/GenBank/DDBJ whole genome shotgun (WGS) entry which is preliminary data.</text>
</comment>
<dbReference type="PANTHER" id="PTHR35535">
    <property type="entry name" value="HEAT SHOCK PROTEIN HSLJ"/>
    <property type="match status" value="1"/>
</dbReference>
<dbReference type="InterPro" id="IPR038670">
    <property type="entry name" value="HslJ-like_sf"/>
</dbReference>
<keyword evidence="5" id="KW-1185">Reference proteome</keyword>
<reference evidence="3" key="2">
    <citation type="submission" date="2017-10" db="EMBL/GenBank/DDBJ databases">
        <authorList>
            <person name="Enke T.N."/>
            <person name="Cordero O.X."/>
        </authorList>
    </citation>
    <scope>NUCLEOTIDE SEQUENCE</scope>
    <source>
        <strain evidence="3">4G03</strain>
    </source>
</reference>
<evidence type="ECO:0000313" key="2">
    <source>
        <dbReference type="EMBL" id="MDP2542523.1"/>
    </source>
</evidence>
<dbReference type="AlphaFoldDB" id="A0A2G1BSR7"/>
<dbReference type="Proteomes" id="UP001242342">
    <property type="component" value="Unassembled WGS sequence"/>
</dbReference>
<dbReference type="PANTHER" id="PTHR35535:SF1">
    <property type="entry name" value="HEAT SHOCK PROTEIN HSLJ"/>
    <property type="match status" value="1"/>
</dbReference>
<dbReference type="InterPro" id="IPR005184">
    <property type="entry name" value="DUF306_Meta_HslJ"/>
</dbReference>
<reference evidence="2 5" key="3">
    <citation type="submission" date="2023-07" db="EMBL/GenBank/DDBJ databases">
        <title>Genome content predicts the carbon catabolic preferences of heterotrophic bacteria.</title>
        <authorList>
            <person name="Gralka M."/>
        </authorList>
    </citation>
    <scope>NUCLEOTIDE SEQUENCE [LARGE SCALE GENOMIC DNA]</scope>
    <source>
        <strain evidence="2 5">4G03</strain>
    </source>
</reference>
<dbReference type="PROSITE" id="PS51257">
    <property type="entry name" value="PROKAR_LIPOPROTEIN"/>
    <property type="match status" value="1"/>
</dbReference>
<dbReference type="Pfam" id="PF03724">
    <property type="entry name" value="META"/>
    <property type="match status" value="1"/>
</dbReference>
<gene>
    <name evidence="3" type="ORF">CSC81_11860</name>
    <name evidence="2" type="ORF">Q8W23_13660</name>
</gene>
<protein>
    <submittedName>
        <fullName evidence="3">Heat-shock protein</fullName>
    </submittedName>
    <submittedName>
        <fullName evidence="2">META domain-containing protein</fullName>
    </submittedName>
</protein>
<dbReference type="EMBL" id="PDUU01000009">
    <property type="protein sequence ID" value="PHN97100.1"/>
    <property type="molecule type" value="Genomic_DNA"/>
</dbReference>
<dbReference type="RefSeq" id="WP_099215957.1">
    <property type="nucleotide sequence ID" value="NZ_JAUYVU010000011.1"/>
</dbReference>
<evidence type="ECO:0000259" key="1">
    <source>
        <dbReference type="Pfam" id="PF03724"/>
    </source>
</evidence>
<dbReference type="Proteomes" id="UP000222163">
    <property type="component" value="Unassembled WGS sequence"/>
</dbReference>
<evidence type="ECO:0000313" key="4">
    <source>
        <dbReference type="Proteomes" id="UP000222163"/>
    </source>
</evidence>
<sequence length="269" mass="30397">MKNLIPILLSACIAISACSNKKDKKTPINKTVTTDSVQKTSTANSKKTITDTYFKAHGVEPFWNLTISDNMIKLKTLHDSDSIIIPHTEPIYAQDSNVKMYNLQTELAEVRIQINQMECINAMSGKSFPYSVTINYKKGKDTDYTTLEGCGQYITNYRLHDIWALEELNGTKVSKEDFGKELPYIEINTVKNTFMGTSGCNRVTGKLFSERERIRFTNIASTEMLCLKGGEKEQEFTKSLASTISYKIANNRLTLLNPDKTLLVFKKVD</sequence>
<organism evidence="3 4">
    <name type="scientific">Tenacibaculum discolor</name>
    <dbReference type="NCBI Taxonomy" id="361581"/>
    <lineage>
        <taxon>Bacteria</taxon>
        <taxon>Pseudomonadati</taxon>
        <taxon>Bacteroidota</taxon>
        <taxon>Flavobacteriia</taxon>
        <taxon>Flavobacteriales</taxon>
        <taxon>Flavobacteriaceae</taxon>
        <taxon>Tenacibaculum</taxon>
    </lineage>
</organism>
<evidence type="ECO:0000313" key="5">
    <source>
        <dbReference type="Proteomes" id="UP001242342"/>
    </source>
</evidence>
<dbReference type="EMBL" id="JAUYVU010000011">
    <property type="protein sequence ID" value="MDP2542523.1"/>
    <property type="molecule type" value="Genomic_DNA"/>
</dbReference>
<proteinExistence type="predicted"/>